<comment type="caution">
    <text evidence="2">The sequence shown here is derived from an EMBL/GenBank/DDBJ whole genome shotgun (WGS) entry which is preliminary data.</text>
</comment>
<sequence>MDSPRSRSSGVTAVAAAILAGITGLLAAATTIFSIVVVADIATDEPSSNSSDWNTFGPIVAGLFVLIGAAAGILALLHLLGALLLFLRKTTGRVLVIIASTLGVALALFGLAQDLNIGTFAAVALCGTTLVYAALPATGRWIAEGKLPPHPCGG</sequence>
<feature type="transmembrane region" description="Helical" evidence="1">
    <location>
        <begin position="117"/>
        <end position="135"/>
    </location>
</feature>
<evidence type="ECO:0000256" key="1">
    <source>
        <dbReference type="SAM" id="Phobius"/>
    </source>
</evidence>
<keyword evidence="1" id="KW-0812">Transmembrane</keyword>
<name>A0ABS0D7L1_9NOCA</name>
<evidence type="ECO:0000313" key="3">
    <source>
        <dbReference type="Proteomes" id="UP000707731"/>
    </source>
</evidence>
<keyword evidence="1" id="KW-1133">Transmembrane helix</keyword>
<evidence type="ECO:0000313" key="2">
    <source>
        <dbReference type="EMBL" id="MBF6353642.1"/>
    </source>
</evidence>
<dbReference type="RefSeq" id="WP_195000523.1">
    <property type="nucleotide sequence ID" value="NZ_JADLQN010000001.1"/>
</dbReference>
<keyword evidence="1" id="KW-0472">Membrane</keyword>
<dbReference type="Proteomes" id="UP000707731">
    <property type="component" value="Unassembled WGS sequence"/>
</dbReference>
<protein>
    <submittedName>
        <fullName evidence="2">Uncharacterized protein</fullName>
    </submittedName>
</protein>
<keyword evidence="3" id="KW-1185">Reference proteome</keyword>
<feature type="transmembrane region" description="Helical" evidence="1">
    <location>
        <begin position="59"/>
        <end position="87"/>
    </location>
</feature>
<feature type="transmembrane region" description="Helical" evidence="1">
    <location>
        <begin position="12"/>
        <end position="39"/>
    </location>
</feature>
<reference evidence="2 3" key="1">
    <citation type="submission" date="2020-10" db="EMBL/GenBank/DDBJ databases">
        <title>Identification of Nocardia species via Next-generation sequencing and recognition of intraspecies genetic diversity.</title>
        <authorList>
            <person name="Li P."/>
            <person name="Li P."/>
            <person name="Lu B."/>
        </authorList>
    </citation>
    <scope>NUCLEOTIDE SEQUENCE [LARGE SCALE GENOMIC DNA]</scope>
    <source>
        <strain evidence="2 3">BJ06-0143</strain>
    </source>
</reference>
<gene>
    <name evidence="2" type="ORF">IU449_03600</name>
</gene>
<dbReference type="EMBL" id="JADLQN010000001">
    <property type="protein sequence ID" value="MBF6353642.1"/>
    <property type="molecule type" value="Genomic_DNA"/>
</dbReference>
<proteinExistence type="predicted"/>
<feature type="transmembrane region" description="Helical" evidence="1">
    <location>
        <begin position="94"/>
        <end position="111"/>
    </location>
</feature>
<accession>A0ABS0D7L1</accession>
<organism evidence="2 3">
    <name type="scientific">Nocardia higoensis</name>
    <dbReference type="NCBI Taxonomy" id="228599"/>
    <lineage>
        <taxon>Bacteria</taxon>
        <taxon>Bacillati</taxon>
        <taxon>Actinomycetota</taxon>
        <taxon>Actinomycetes</taxon>
        <taxon>Mycobacteriales</taxon>
        <taxon>Nocardiaceae</taxon>
        <taxon>Nocardia</taxon>
    </lineage>
</organism>